<name>M7UJ52_BOTF1</name>
<dbReference type="InterPro" id="IPR021858">
    <property type="entry name" value="Fun_TF"/>
</dbReference>
<sequence length="251" mass="28485">MQSRSSKQSRNLGDLRSAGSSYAFTHASTDVTRKLFSDRTPTHDTKLQASFRTNLTSGILDGFDPFSVFPDTSGDPLPKSILIEYFVKQLGPWLGSYNDSEVVGRPAFSWLTSALQHPPLFYATLLGAAVHLDRKRPIDKRSLFWYKIETIRLANETMNIPHEAATDQMILVVLILLYFNVGGGDGEEYEMHLLGINKMLTMRGGMNTLGMSGMITNWLKVCYGPWNHDWHYGLFVDFYGIKRKSHNYMMK</sequence>
<dbReference type="Pfam" id="PF11951">
    <property type="entry name" value="Fungal_trans_2"/>
    <property type="match status" value="1"/>
</dbReference>
<dbReference type="PANTHER" id="PTHR37540">
    <property type="entry name" value="TRANSCRIPTION FACTOR (ACR-2), PUTATIVE-RELATED-RELATED"/>
    <property type="match status" value="1"/>
</dbReference>
<dbReference type="HOGENOM" id="CLU_072093_0_0_1"/>
<accession>M7UJ52</accession>
<dbReference type="EMBL" id="KB707846">
    <property type="protein sequence ID" value="EMR86833.1"/>
    <property type="molecule type" value="Genomic_DNA"/>
</dbReference>
<protein>
    <submittedName>
        <fullName evidence="1">Putative c6 zinc finger domain protein</fullName>
    </submittedName>
</protein>
<dbReference type="PANTHER" id="PTHR37540:SF5">
    <property type="entry name" value="TRANSCRIPTION FACTOR DOMAIN-CONTAINING PROTEIN"/>
    <property type="match status" value="1"/>
</dbReference>
<evidence type="ECO:0000313" key="1">
    <source>
        <dbReference type="EMBL" id="EMR86833.1"/>
    </source>
</evidence>
<dbReference type="AlphaFoldDB" id="M7UJ52"/>
<proteinExistence type="predicted"/>
<organism evidence="1 2">
    <name type="scientific">Botryotinia fuckeliana (strain BcDW1)</name>
    <name type="common">Noble rot fungus</name>
    <name type="synonym">Botrytis cinerea</name>
    <dbReference type="NCBI Taxonomy" id="1290391"/>
    <lineage>
        <taxon>Eukaryota</taxon>
        <taxon>Fungi</taxon>
        <taxon>Dikarya</taxon>
        <taxon>Ascomycota</taxon>
        <taxon>Pezizomycotina</taxon>
        <taxon>Leotiomycetes</taxon>
        <taxon>Helotiales</taxon>
        <taxon>Sclerotiniaceae</taxon>
        <taxon>Botrytis</taxon>
    </lineage>
</organism>
<dbReference type="OrthoDB" id="4159781at2759"/>
<dbReference type="Proteomes" id="UP000012045">
    <property type="component" value="Unassembled WGS sequence"/>
</dbReference>
<reference evidence="2" key="1">
    <citation type="journal article" date="2013" name="Genome Announc.">
        <title>Draft genome sequence of Botrytis cinerea BcDW1, inoculum for noble rot of grape berries.</title>
        <authorList>
            <person name="Blanco-Ulate B."/>
            <person name="Allen G."/>
            <person name="Powell A.L."/>
            <person name="Cantu D."/>
        </authorList>
    </citation>
    <scope>NUCLEOTIDE SEQUENCE [LARGE SCALE GENOMIC DNA]</scope>
    <source>
        <strain evidence="2">BcDW1</strain>
    </source>
</reference>
<evidence type="ECO:0000313" key="2">
    <source>
        <dbReference type="Proteomes" id="UP000012045"/>
    </source>
</evidence>
<gene>
    <name evidence="1" type="ORF">BcDW1_4472</name>
</gene>